<organism evidence="2 3">
    <name type="scientific">Bos mutus</name>
    <name type="common">wild yak</name>
    <dbReference type="NCBI Taxonomy" id="72004"/>
    <lineage>
        <taxon>Eukaryota</taxon>
        <taxon>Metazoa</taxon>
        <taxon>Chordata</taxon>
        <taxon>Craniata</taxon>
        <taxon>Vertebrata</taxon>
        <taxon>Euteleostomi</taxon>
        <taxon>Mammalia</taxon>
        <taxon>Eutheria</taxon>
        <taxon>Laurasiatheria</taxon>
        <taxon>Artiodactyla</taxon>
        <taxon>Ruminantia</taxon>
        <taxon>Pecora</taxon>
        <taxon>Bovidae</taxon>
        <taxon>Bovinae</taxon>
        <taxon>Bos</taxon>
    </lineage>
</organism>
<reference evidence="2" key="1">
    <citation type="submission" date="2019-10" db="EMBL/GenBank/DDBJ databases">
        <title>The sequence and de novo assembly of the wild yak genome.</title>
        <authorList>
            <person name="Liu Y."/>
        </authorList>
    </citation>
    <scope>NUCLEOTIDE SEQUENCE [LARGE SCALE GENOMIC DNA]</scope>
    <source>
        <strain evidence="2">WY2019</strain>
    </source>
</reference>
<name>A0A6B0RRW1_9CETA</name>
<dbReference type="Proteomes" id="UP000322234">
    <property type="component" value="Unassembled WGS sequence"/>
</dbReference>
<keyword evidence="1" id="KW-0472">Membrane</keyword>
<keyword evidence="1" id="KW-1133">Transmembrane helix</keyword>
<evidence type="ECO:0000313" key="2">
    <source>
        <dbReference type="EMBL" id="MXQ90123.1"/>
    </source>
</evidence>
<protein>
    <submittedName>
        <fullName evidence="2">Uncharacterized protein</fullName>
    </submittedName>
</protein>
<gene>
    <name evidence="2" type="ORF">E5288_WYG017300</name>
</gene>
<feature type="transmembrane region" description="Helical" evidence="1">
    <location>
        <begin position="41"/>
        <end position="67"/>
    </location>
</feature>
<dbReference type="AlphaFoldDB" id="A0A6B0RRW1"/>
<keyword evidence="3" id="KW-1185">Reference proteome</keyword>
<dbReference type="EMBL" id="VBQZ03000061">
    <property type="protein sequence ID" value="MXQ90123.1"/>
    <property type="molecule type" value="Genomic_DNA"/>
</dbReference>
<sequence>MSGNQFQNAVSVSALALVQPQRVKENAAQSVNDRVPRIDSVVMMVLIASHFCDLLCSIMVTGFLISFQQLLLSRGQKKDQVIAGDTVVGKALPIPETRLDLNEFCVKHLNVFDADVHEKHIQPIQGKGGMQKRMAEWKQTVHSGNIVNDKPHMDHRESIGKIVIDKRLQRASSFQREYASVYRAMNATSDGVFEDNSGTNKQWVYFEQHSFNLGPMTLP</sequence>
<evidence type="ECO:0000256" key="1">
    <source>
        <dbReference type="SAM" id="Phobius"/>
    </source>
</evidence>
<keyword evidence="1" id="KW-0812">Transmembrane</keyword>
<comment type="caution">
    <text evidence="2">The sequence shown here is derived from an EMBL/GenBank/DDBJ whole genome shotgun (WGS) entry which is preliminary data.</text>
</comment>
<proteinExistence type="predicted"/>
<evidence type="ECO:0000313" key="3">
    <source>
        <dbReference type="Proteomes" id="UP000322234"/>
    </source>
</evidence>
<accession>A0A6B0RRW1</accession>